<dbReference type="AlphaFoldDB" id="A0A164P1R3"/>
<dbReference type="GO" id="GO:0019185">
    <property type="term" value="C:snRNA-activating protein complex"/>
    <property type="evidence" value="ECO:0007669"/>
    <property type="project" value="TreeGrafter"/>
</dbReference>
<keyword evidence="3" id="KW-1185">Reference proteome</keyword>
<dbReference type="PANTHER" id="PTHR15131:SF3">
    <property type="entry name" value="SNRNA-ACTIVATING PROTEIN COMPLEX SUBUNIT 1"/>
    <property type="match status" value="1"/>
</dbReference>
<dbReference type="GO" id="GO:0042796">
    <property type="term" value="P:snRNA transcription by RNA polymerase III"/>
    <property type="evidence" value="ECO:0007669"/>
    <property type="project" value="TreeGrafter"/>
</dbReference>
<evidence type="ECO:0000256" key="1">
    <source>
        <dbReference type="SAM" id="MobiDB-lite"/>
    </source>
</evidence>
<dbReference type="Proteomes" id="UP000076858">
    <property type="component" value="Unassembled WGS sequence"/>
</dbReference>
<reference evidence="2 3" key="1">
    <citation type="submission" date="2016-03" db="EMBL/GenBank/DDBJ databases">
        <title>EvidentialGene: Evidence-directed Construction of Genes on Genomes.</title>
        <authorList>
            <person name="Gilbert D.G."/>
            <person name="Choi J.-H."/>
            <person name="Mockaitis K."/>
            <person name="Colbourne J."/>
            <person name="Pfrender M."/>
        </authorList>
    </citation>
    <scope>NUCLEOTIDE SEQUENCE [LARGE SCALE GENOMIC DNA]</scope>
    <source>
        <strain evidence="2 3">Xinb3</strain>
        <tissue evidence="2">Complete organism</tissue>
    </source>
</reference>
<name>A0A164P1R3_9CRUS</name>
<feature type="region of interest" description="Disordered" evidence="1">
    <location>
        <begin position="220"/>
        <end position="251"/>
    </location>
</feature>
<dbReference type="STRING" id="35525.A0A164P1R3"/>
<dbReference type="EMBL" id="LRGB01002731">
    <property type="protein sequence ID" value="KZS06435.1"/>
    <property type="molecule type" value="Genomic_DNA"/>
</dbReference>
<accession>A0A164P1R3</accession>
<gene>
    <name evidence="2" type="ORF">APZ42_030112</name>
</gene>
<feature type="compositionally biased region" description="Low complexity" evidence="1">
    <location>
        <begin position="220"/>
        <end position="234"/>
    </location>
</feature>
<dbReference type="Pfam" id="PF09808">
    <property type="entry name" value="SNAPC1"/>
    <property type="match status" value="1"/>
</dbReference>
<sequence>MIISLHGRSSDELPQLASELLEIAKTIVLNTSHTFESRVGGLYLMYGFYFTQQSKSKIHFTLCEFQEFMMFVIELEERDVLEAQFIFYKLFLSKAFLFCTSSTPNKRQLEEEVDHGNNVIDYECRLIVCEGLSMNSLTDVDILHTKYEEVKTNLPGFVTENSSSAASNKNFPSELRTTLDLLKSEILKSNGCNIKRGKSMISSEVEENQGVIRRKIVNSSFQSQRSSRRLPGSGRSDESARRALLSRSPNS</sequence>
<comment type="caution">
    <text evidence="2">The sequence shown here is derived from an EMBL/GenBank/DDBJ whole genome shotgun (WGS) entry which is preliminary data.</text>
</comment>
<dbReference type="PANTHER" id="PTHR15131">
    <property type="entry name" value="SMALL NUCLEAR RNA ACTIVATING COMPLEX, POLYPEPTIDE 1"/>
    <property type="match status" value="1"/>
</dbReference>
<dbReference type="GO" id="GO:0043565">
    <property type="term" value="F:sequence-specific DNA binding"/>
    <property type="evidence" value="ECO:0007669"/>
    <property type="project" value="TreeGrafter"/>
</dbReference>
<dbReference type="GO" id="GO:0042795">
    <property type="term" value="P:snRNA transcription by RNA polymerase II"/>
    <property type="evidence" value="ECO:0007669"/>
    <property type="project" value="TreeGrafter"/>
</dbReference>
<dbReference type="InterPro" id="IPR019188">
    <property type="entry name" value="SNAPC1"/>
</dbReference>
<evidence type="ECO:0000313" key="3">
    <source>
        <dbReference type="Proteomes" id="UP000076858"/>
    </source>
</evidence>
<organism evidence="2 3">
    <name type="scientific">Daphnia magna</name>
    <dbReference type="NCBI Taxonomy" id="35525"/>
    <lineage>
        <taxon>Eukaryota</taxon>
        <taxon>Metazoa</taxon>
        <taxon>Ecdysozoa</taxon>
        <taxon>Arthropoda</taxon>
        <taxon>Crustacea</taxon>
        <taxon>Branchiopoda</taxon>
        <taxon>Diplostraca</taxon>
        <taxon>Cladocera</taxon>
        <taxon>Anomopoda</taxon>
        <taxon>Daphniidae</taxon>
        <taxon>Daphnia</taxon>
    </lineage>
</organism>
<protein>
    <submittedName>
        <fullName evidence="2">Putative snRNA-activating protein complex subunit 1</fullName>
    </submittedName>
</protein>
<evidence type="ECO:0000313" key="2">
    <source>
        <dbReference type="EMBL" id="KZS06435.1"/>
    </source>
</evidence>
<dbReference type="OrthoDB" id="6347908at2759"/>
<proteinExistence type="predicted"/>